<evidence type="ECO:0000313" key="5">
    <source>
        <dbReference type="EMBL" id="SFG52554.1"/>
    </source>
</evidence>
<feature type="transmembrane region" description="Helical" evidence="1">
    <location>
        <begin position="452"/>
        <end position="471"/>
    </location>
</feature>
<dbReference type="Pfam" id="PF20990">
    <property type="entry name" value="DUF2207_C"/>
    <property type="match status" value="1"/>
</dbReference>
<dbReference type="InterPro" id="IPR018702">
    <property type="entry name" value="DUF2207"/>
</dbReference>
<evidence type="ECO:0000256" key="1">
    <source>
        <dbReference type="SAM" id="Phobius"/>
    </source>
</evidence>
<dbReference type="OrthoDB" id="2138002at2"/>
<dbReference type="InterPro" id="IPR048389">
    <property type="entry name" value="YciQ-like_C"/>
</dbReference>
<name>A0A1I2SID9_9LACO</name>
<keyword evidence="1" id="KW-0472">Membrane</keyword>
<evidence type="ECO:0000256" key="2">
    <source>
        <dbReference type="SAM" id="SignalP"/>
    </source>
</evidence>
<keyword evidence="1" id="KW-1133">Transmembrane helix</keyword>
<reference evidence="6" key="1">
    <citation type="submission" date="2016-10" db="EMBL/GenBank/DDBJ databases">
        <authorList>
            <person name="Varghese N."/>
            <person name="Submissions S."/>
        </authorList>
    </citation>
    <scope>NUCLEOTIDE SEQUENCE [LARGE SCALE GENOMIC DNA]</scope>
    <source>
        <strain evidence="6">DSM 20403</strain>
    </source>
</reference>
<protein>
    <submittedName>
        <fullName evidence="5">Uncharacterized membrane protein</fullName>
    </submittedName>
</protein>
<evidence type="ECO:0000259" key="4">
    <source>
        <dbReference type="Pfam" id="PF20990"/>
    </source>
</evidence>
<dbReference type="Proteomes" id="UP000182635">
    <property type="component" value="Unassembled WGS sequence"/>
</dbReference>
<accession>A0A1I2SID9</accession>
<sequence length="601" mass="69327">MKRKKLTWLFCLFFAAFFFLVPAVAHASAKDDIGKYDVTVNILKNGDAKVTHEITYNLSKKAHQLTLPQSISGIDDVYAVSVSVVSGSKKIRLKQGTSHKKNTFETKQTNKNSEITTYGNYGTDPLKFTYVYKLRGFVTNYKDCAEVNWRVISNNLTVPQRNVGIHFVLPQKNVRFLRIWNHGNLDTAKTNVSFSKGKVDVSLKQNPAHQSLRCHLLFPETVTSKNKKIVKQHSKEQIEAIEDKKLERSVQQREKKQSTYRLIRFVWLGTVIFSIFLWFIYLIKHPIKQKIAMPDLEYSYDLPKYPAEFAEVILTNDKPTPRAFAAYLLELAFEKKVTIETVPNSKNDFYVKLVDKSILHGNELLKMLFGRVGKKGRFTLKDLESFSQNDKQRLRLSSAFDKWAENILKRAKNTGYYDQQGEKRTRVAIIWCIANIPFAVACICMFLDKLSIAILLVILIIFCGFLLSRLYRNRETYTASGIATRYRLLCLKKTFEDIRRMNLEPVKDKILHEQLVPYSIVFGSSRNTIKALKTNFPAKRLQIVFESYYFPVFIFSDGDYAASLSEGLMNAIAPKKIDKLNTNDDLSIKFKKNLLKKLKKK</sequence>
<evidence type="ECO:0000313" key="6">
    <source>
        <dbReference type="Proteomes" id="UP000182635"/>
    </source>
</evidence>
<dbReference type="RefSeq" id="WP_046922131.1">
    <property type="nucleotide sequence ID" value="NZ_AYYL01000060.1"/>
</dbReference>
<feature type="transmembrane region" description="Helical" evidence="1">
    <location>
        <begin position="262"/>
        <end position="283"/>
    </location>
</feature>
<dbReference type="AlphaFoldDB" id="A0A1I2SID9"/>
<proteinExistence type="predicted"/>
<feature type="domain" description="DUF2207" evidence="3">
    <location>
        <begin position="33"/>
        <end position="218"/>
    </location>
</feature>
<keyword evidence="1" id="KW-0812">Transmembrane</keyword>
<gene>
    <name evidence="5" type="ORF">SAMN02910432_01703</name>
</gene>
<evidence type="ECO:0000259" key="3">
    <source>
        <dbReference type="Pfam" id="PF09972"/>
    </source>
</evidence>
<dbReference type="Pfam" id="PF09972">
    <property type="entry name" value="DUF2207"/>
    <property type="match status" value="1"/>
</dbReference>
<feature type="transmembrane region" description="Helical" evidence="1">
    <location>
        <begin position="427"/>
        <end position="446"/>
    </location>
</feature>
<feature type="chain" id="PRO_5010340360" evidence="2">
    <location>
        <begin position="28"/>
        <end position="601"/>
    </location>
</feature>
<organism evidence="5 6">
    <name type="scientific">Ligilactobacillus ruminis DSM 20403 = NBRC 102161</name>
    <dbReference type="NCBI Taxonomy" id="1423798"/>
    <lineage>
        <taxon>Bacteria</taxon>
        <taxon>Bacillati</taxon>
        <taxon>Bacillota</taxon>
        <taxon>Bacilli</taxon>
        <taxon>Lactobacillales</taxon>
        <taxon>Lactobacillaceae</taxon>
        <taxon>Ligilactobacillus</taxon>
    </lineage>
</organism>
<dbReference type="EMBL" id="FOPI01000031">
    <property type="protein sequence ID" value="SFG52554.1"/>
    <property type="molecule type" value="Genomic_DNA"/>
</dbReference>
<keyword evidence="2" id="KW-0732">Signal</keyword>
<feature type="domain" description="Predicted membrane protein YciQ-like C-terminal" evidence="4">
    <location>
        <begin position="296"/>
        <end position="532"/>
    </location>
</feature>
<feature type="signal peptide" evidence="2">
    <location>
        <begin position="1"/>
        <end position="27"/>
    </location>
</feature>